<dbReference type="InterPro" id="IPR000219">
    <property type="entry name" value="DH_dom"/>
</dbReference>
<gene>
    <name evidence="18" type="primary">LOC117565514</name>
</gene>
<dbReference type="GO" id="GO:0016477">
    <property type="term" value="P:cell migration"/>
    <property type="evidence" value="ECO:0007669"/>
    <property type="project" value="TreeGrafter"/>
</dbReference>
<dbReference type="Gene3D" id="2.30.29.30">
    <property type="entry name" value="Pleckstrin-homology domain (PH domain)/Phosphotyrosine-binding domain (PTB)"/>
    <property type="match status" value="1"/>
</dbReference>
<dbReference type="Pfam" id="PF00018">
    <property type="entry name" value="SH3_1"/>
    <property type="match status" value="1"/>
</dbReference>
<dbReference type="InterPro" id="IPR011993">
    <property type="entry name" value="PH-like_dom_sf"/>
</dbReference>
<evidence type="ECO:0000256" key="1">
    <source>
        <dbReference type="ARBA" id="ARBA00022443"/>
    </source>
</evidence>
<protein>
    <submittedName>
        <fullName evidence="18">Protein vav isoform X2</fullName>
    </submittedName>
</protein>
<dbReference type="GeneID" id="117565514"/>
<dbReference type="GO" id="GO:0048468">
    <property type="term" value="P:cell development"/>
    <property type="evidence" value="ECO:0007669"/>
    <property type="project" value="UniProtKB-ARBA"/>
</dbReference>
<dbReference type="CDD" id="cd21201">
    <property type="entry name" value="CH_VAV"/>
    <property type="match status" value="1"/>
</dbReference>
<proteinExistence type="predicted"/>
<dbReference type="SMART" id="SM00325">
    <property type="entry name" value="RhoGEF"/>
    <property type="match status" value="1"/>
</dbReference>
<dbReference type="PROSITE" id="PS50001">
    <property type="entry name" value="SH2"/>
    <property type="match status" value="1"/>
</dbReference>
<dbReference type="FunFam" id="3.30.505.10:FF:000091">
    <property type="entry name" value="Uncharacterized protein, isoform C"/>
    <property type="match status" value="1"/>
</dbReference>
<reference evidence="18" key="1">
    <citation type="submission" date="2025-08" db="UniProtKB">
        <authorList>
            <consortium name="RefSeq"/>
        </authorList>
    </citation>
    <scope>IDENTIFICATION</scope>
    <source>
        <strain evidence="18">15112-1751.03</strain>
        <tissue evidence="18">Whole Adult</tissue>
    </source>
</reference>
<evidence type="ECO:0000313" key="18">
    <source>
        <dbReference type="RefSeq" id="XP_034100549.1"/>
    </source>
</evidence>
<dbReference type="Proteomes" id="UP000515160">
    <property type="component" value="Chromosome X"/>
</dbReference>
<keyword evidence="2" id="KW-0597">Phosphoprotein</keyword>
<dbReference type="FunFam" id="2.30.29.30:FF:000368">
    <property type="entry name" value="Uncharacterized protein, isoform B"/>
    <property type="match status" value="1"/>
</dbReference>
<dbReference type="AlphaFoldDB" id="A0A6P8WAC8"/>
<evidence type="ECO:0000259" key="12">
    <source>
        <dbReference type="PROSITE" id="PS50002"/>
    </source>
</evidence>
<dbReference type="InterPro" id="IPR036028">
    <property type="entry name" value="SH3-like_dom_sf"/>
</dbReference>
<dbReference type="Gene3D" id="1.10.418.10">
    <property type="entry name" value="Calponin-like domain"/>
    <property type="match status" value="1"/>
</dbReference>
<evidence type="ECO:0000259" key="16">
    <source>
        <dbReference type="PROSITE" id="PS50081"/>
    </source>
</evidence>
<dbReference type="PROSITE" id="PS00479">
    <property type="entry name" value="ZF_DAG_PE_1"/>
    <property type="match status" value="1"/>
</dbReference>
<dbReference type="SMART" id="SM00109">
    <property type="entry name" value="C1"/>
    <property type="match status" value="1"/>
</dbReference>
<dbReference type="Gene3D" id="3.30.60.20">
    <property type="match status" value="1"/>
</dbReference>
<dbReference type="Gene3D" id="1.20.900.10">
    <property type="entry name" value="Dbl homology (DH) domain"/>
    <property type="match status" value="1"/>
</dbReference>
<evidence type="ECO:0000256" key="3">
    <source>
        <dbReference type="ARBA" id="ARBA00022658"/>
    </source>
</evidence>
<keyword evidence="4" id="KW-0479">Metal-binding</keyword>
<dbReference type="InterPro" id="IPR055251">
    <property type="entry name" value="SOS1_NGEF_PH"/>
</dbReference>
<feature type="domain" description="SH2" evidence="11">
    <location>
        <begin position="637"/>
        <end position="741"/>
    </location>
</feature>
<dbReference type="InterPro" id="IPR036872">
    <property type="entry name" value="CH_dom_sf"/>
</dbReference>
<dbReference type="GO" id="GO:0009653">
    <property type="term" value="P:anatomical structure morphogenesis"/>
    <property type="evidence" value="ECO:0007669"/>
    <property type="project" value="UniProtKB-ARBA"/>
</dbReference>
<dbReference type="SMART" id="SM00252">
    <property type="entry name" value="SH2"/>
    <property type="match status" value="1"/>
</dbReference>
<keyword evidence="6" id="KW-0863">Zinc-finger</keyword>
<dbReference type="InterPro" id="IPR036860">
    <property type="entry name" value="SH2_dom_sf"/>
</dbReference>
<dbReference type="CDD" id="cd00160">
    <property type="entry name" value="RhoGEF"/>
    <property type="match status" value="1"/>
</dbReference>
<dbReference type="Pfam" id="PF22697">
    <property type="entry name" value="SOS1_NGEF_PH"/>
    <property type="match status" value="1"/>
</dbReference>
<dbReference type="Pfam" id="PF00307">
    <property type="entry name" value="CH"/>
    <property type="match status" value="1"/>
</dbReference>
<dbReference type="CDD" id="cd20810">
    <property type="entry name" value="C1_VAV"/>
    <property type="match status" value="1"/>
</dbReference>
<name>A0A6P8WAC8_DROAB</name>
<dbReference type="RefSeq" id="XP_034100549.1">
    <property type="nucleotide sequence ID" value="XM_034244658.2"/>
</dbReference>
<keyword evidence="7" id="KW-0862">Zinc</keyword>
<evidence type="ECO:0000259" key="13">
    <source>
        <dbReference type="PROSITE" id="PS50003"/>
    </source>
</evidence>
<dbReference type="SMART" id="SM00033">
    <property type="entry name" value="CH"/>
    <property type="match status" value="1"/>
</dbReference>
<dbReference type="Gene3D" id="3.30.505.10">
    <property type="entry name" value="SH2 domain"/>
    <property type="match status" value="1"/>
</dbReference>
<dbReference type="PROSITE" id="PS50081">
    <property type="entry name" value="ZF_DAG_PE_2"/>
    <property type="match status" value="1"/>
</dbReference>
<dbReference type="SUPFAM" id="SSF47576">
    <property type="entry name" value="Calponin-homology domain, CH-domain"/>
    <property type="match status" value="1"/>
</dbReference>
<dbReference type="InterPro" id="IPR001452">
    <property type="entry name" value="SH3_domain"/>
</dbReference>
<organism evidence="17 18">
    <name type="scientific">Drosophila albomicans</name>
    <name type="common">Fruit fly</name>
    <dbReference type="NCBI Taxonomy" id="7291"/>
    <lineage>
        <taxon>Eukaryota</taxon>
        <taxon>Metazoa</taxon>
        <taxon>Ecdysozoa</taxon>
        <taxon>Arthropoda</taxon>
        <taxon>Hexapoda</taxon>
        <taxon>Insecta</taxon>
        <taxon>Pterygota</taxon>
        <taxon>Neoptera</taxon>
        <taxon>Endopterygota</taxon>
        <taxon>Diptera</taxon>
        <taxon>Brachycera</taxon>
        <taxon>Muscomorpha</taxon>
        <taxon>Ephydroidea</taxon>
        <taxon>Drosophilidae</taxon>
        <taxon>Drosophila</taxon>
    </lineage>
</organism>
<evidence type="ECO:0000256" key="10">
    <source>
        <dbReference type="PROSITE-ProRule" id="PRU00192"/>
    </source>
</evidence>
<evidence type="ECO:0000256" key="4">
    <source>
        <dbReference type="ARBA" id="ARBA00022723"/>
    </source>
</evidence>
<evidence type="ECO:0000256" key="9">
    <source>
        <dbReference type="PROSITE-ProRule" id="PRU00191"/>
    </source>
</evidence>
<dbReference type="GO" id="GO:0008270">
    <property type="term" value="F:zinc ion binding"/>
    <property type="evidence" value="ECO:0007669"/>
    <property type="project" value="UniProtKB-KW"/>
</dbReference>
<dbReference type="SUPFAM" id="SSF55550">
    <property type="entry name" value="SH2 domain"/>
    <property type="match status" value="1"/>
</dbReference>
<evidence type="ECO:0000313" key="17">
    <source>
        <dbReference type="Proteomes" id="UP000515160"/>
    </source>
</evidence>
<evidence type="ECO:0000256" key="6">
    <source>
        <dbReference type="ARBA" id="ARBA00022771"/>
    </source>
</evidence>
<dbReference type="InterPro" id="IPR035899">
    <property type="entry name" value="DBL_dom_sf"/>
</dbReference>
<feature type="domain" description="PH" evidence="13">
    <location>
        <begin position="447"/>
        <end position="556"/>
    </location>
</feature>
<dbReference type="OrthoDB" id="5340910at2759"/>
<dbReference type="InterPro" id="IPR000980">
    <property type="entry name" value="SH2"/>
</dbReference>
<dbReference type="InterPro" id="IPR035031">
    <property type="entry name" value="Vav_SH2_invertebrate"/>
</dbReference>
<dbReference type="PROSITE" id="PS50010">
    <property type="entry name" value="DH_2"/>
    <property type="match status" value="1"/>
</dbReference>
<dbReference type="GO" id="GO:0007165">
    <property type="term" value="P:signal transduction"/>
    <property type="evidence" value="ECO:0007669"/>
    <property type="project" value="UniProtKB-ARBA"/>
</dbReference>
<evidence type="ECO:0000259" key="15">
    <source>
        <dbReference type="PROSITE" id="PS50021"/>
    </source>
</evidence>
<feature type="domain" description="DH" evidence="14">
    <location>
        <begin position="233"/>
        <end position="413"/>
    </location>
</feature>
<keyword evidence="17" id="KW-1185">Reference proteome</keyword>
<evidence type="ECO:0000256" key="8">
    <source>
        <dbReference type="ARBA" id="ARBA00022999"/>
    </source>
</evidence>
<keyword evidence="1 10" id="KW-0728">SH3 domain</keyword>
<feature type="domain" description="SH3" evidence="12">
    <location>
        <begin position="741"/>
        <end position="803"/>
    </location>
</feature>
<dbReference type="CDD" id="cd01223">
    <property type="entry name" value="PH_Vav"/>
    <property type="match status" value="1"/>
</dbReference>
<dbReference type="Pfam" id="PF00621">
    <property type="entry name" value="RhoGEF"/>
    <property type="match status" value="1"/>
</dbReference>
<evidence type="ECO:0000259" key="11">
    <source>
        <dbReference type="PROSITE" id="PS50001"/>
    </source>
</evidence>
<dbReference type="GO" id="GO:0005737">
    <property type="term" value="C:cytoplasm"/>
    <property type="evidence" value="ECO:0007669"/>
    <property type="project" value="TreeGrafter"/>
</dbReference>
<dbReference type="InterPro" id="IPR001715">
    <property type="entry name" value="CH_dom"/>
</dbReference>
<dbReference type="SUPFAM" id="SSF50044">
    <property type="entry name" value="SH3-domain"/>
    <property type="match status" value="1"/>
</dbReference>
<dbReference type="FunFam" id="1.10.418.10:FF:000019">
    <property type="entry name" value="Vav guanine nucleotide exchange factor 2"/>
    <property type="match status" value="1"/>
</dbReference>
<dbReference type="CDD" id="cd09940">
    <property type="entry name" value="SH2_Vav_family"/>
    <property type="match status" value="1"/>
</dbReference>
<dbReference type="PROSITE" id="PS50002">
    <property type="entry name" value="SH3"/>
    <property type="match status" value="1"/>
</dbReference>
<accession>A0A6P8WAC8</accession>
<keyword evidence="8 9" id="KW-0727">SH2 domain</keyword>
<dbReference type="InterPro" id="IPR002219">
    <property type="entry name" value="PKC_DAG/PE"/>
</dbReference>
<dbReference type="PANTHER" id="PTHR45818:SF3">
    <property type="entry name" value="PROTEIN VAV"/>
    <property type="match status" value="1"/>
</dbReference>
<evidence type="ECO:0000256" key="2">
    <source>
        <dbReference type="ARBA" id="ARBA00022553"/>
    </source>
</evidence>
<dbReference type="SMART" id="SM00233">
    <property type="entry name" value="PH"/>
    <property type="match status" value="1"/>
</dbReference>
<feature type="domain" description="Calponin-homology (CH)" evidence="15">
    <location>
        <begin position="35"/>
        <end position="154"/>
    </location>
</feature>
<keyword evidence="3" id="KW-0344">Guanine-nucleotide releasing factor</keyword>
<evidence type="ECO:0000256" key="5">
    <source>
        <dbReference type="ARBA" id="ARBA00022737"/>
    </source>
</evidence>
<feature type="domain" description="Phorbol-ester/DAG-type" evidence="16">
    <location>
        <begin position="567"/>
        <end position="616"/>
    </location>
</feature>
<dbReference type="Pfam" id="PF00017">
    <property type="entry name" value="SH2"/>
    <property type="match status" value="1"/>
</dbReference>
<dbReference type="GO" id="GO:0005085">
    <property type="term" value="F:guanyl-nucleotide exchange factor activity"/>
    <property type="evidence" value="ECO:0007669"/>
    <property type="project" value="UniProtKB-KW"/>
</dbReference>
<dbReference type="SUPFAM" id="SSF48065">
    <property type="entry name" value="DBL homology domain (DH-domain)"/>
    <property type="match status" value="1"/>
</dbReference>
<dbReference type="InterPro" id="IPR037832">
    <property type="entry name" value="PH_Vav"/>
</dbReference>
<dbReference type="SUPFAM" id="SSF50729">
    <property type="entry name" value="PH domain-like"/>
    <property type="match status" value="1"/>
</dbReference>
<dbReference type="PROSITE" id="PS50021">
    <property type="entry name" value="CH"/>
    <property type="match status" value="1"/>
</dbReference>
<dbReference type="Gene3D" id="2.30.30.40">
    <property type="entry name" value="SH3 Domains"/>
    <property type="match status" value="1"/>
</dbReference>
<dbReference type="CTD" id="32920"/>
<evidence type="ECO:0000256" key="7">
    <source>
        <dbReference type="ARBA" id="ARBA00022833"/>
    </source>
</evidence>
<dbReference type="SMART" id="SM00326">
    <property type="entry name" value="SH3"/>
    <property type="match status" value="1"/>
</dbReference>
<keyword evidence="5" id="KW-0677">Repeat</keyword>
<dbReference type="PROSITE" id="PS50003">
    <property type="entry name" value="PH_DOMAIN"/>
    <property type="match status" value="1"/>
</dbReference>
<evidence type="ECO:0000259" key="14">
    <source>
        <dbReference type="PROSITE" id="PS50010"/>
    </source>
</evidence>
<sequence>MASNSFGSTGVAAAMTSTSSAAAAAAAAAVGADNGDLWRECVAWLVRCKVIAIDHKAALPDAEIRILAMTLRDGVLLCNLVIHLDPTSMDARDFNRKPQMAQFLCCKNIKMFLDVCHNHFNIRDADLFEPTMLYDLSNFHRVLITLSKLSQCRKVQQLHPELLGFNLQLSPSERSHSDEAIYKDLHSTTTDNIACNGTVYDHTNTKEEEVYQDLCALHRTSRGQTQSTTSFEQRDYVIRELIDTESNYLDVLNALKAKFMLPLERHLNQEELRLIFPRIRELADIHTRFLEKLRESLSTMAKQKMGQVFLEFREPFLIYGEYCSNLLNAIDYLADICKKNQIIDQLVQKCEREYNVGKLQLRDILSVPMQRILKYHLLLDKLVKETSPLHEDYRSLERAKDAMIDVSQYINEVKRDSDHLVIIQKVKDSIFDLNLPQNGNDLLKYGRLLLDGDLHIKAHEDQKTKMRYAFVFDKILILVKSLHIKTGDMQYTYRDSHNLADYRVEQSHSRRTLGRDTRFKYQLLLARKSAKTAFTLYLKSEPERDKWRKALTEAMENLDPPGCRNTDHKMEIYTFDAPTTCRHCSKFLKGRIHQGYRCKVCQISVHRGCISSTGRCKQNPVSIPPPVCDRQLSEFNWFVGNMDRETAANRLENRRIGTYLLRVRPQGASSPHETMYALSLKTDDHVIKHMKINQENDGESMLYCLSSRRHFKTIVELVSYYERNDLGENFAGLNQSLQWPFREVIATALYDYEPKAGSNQLQLRTDCQVLVIGKDGDSKGWWRGKIGDTVGYFPKEYVQEHPVTSDEL</sequence>
<dbReference type="Pfam" id="PF00130">
    <property type="entry name" value="C1_1"/>
    <property type="match status" value="1"/>
</dbReference>
<dbReference type="InterPro" id="IPR001849">
    <property type="entry name" value="PH_domain"/>
</dbReference>
<dbReference type="PANTHER" id="PTHR45818">
    <property type="entry name" value="PROTEIN VAV"/>
    <property type="match status" value="1"/>
</dbReference>